<dbReference type="InterPro" id="IPR014756">
    <property type="entry name" value="Ig_E-set"/>
</dbReference>
<proteinExistence type="inferred from homology"/>
<dbReference type="InterPro" id="IPR014752">
    <property type="entry name" value="Arrestin-like_C"/>
</dbReference>
<dbReference type="SMART" id="SM01017">
    <property type="entry name" value="Arrestin_C"/>
    <property type="match status" value="1"/>
</dbReference>
<dbReference type="SUPFAM" id="SSF81296">
    <property type="entry name" value="E set domains"/>
    <property type="match status" value="2"/>
</dbReference>
<keyword evidence="4" id="KW-1185">Reference proteome</keyword>
<dbReference type="Pfam" id="PF02752">
    <property type="entry name" value="Arrestin_C"/>
    <property type="match status" value="1"/>
</dbReference>
<feature type="domain" description="Arrestin C-terminal-like" evidence="2">
    <location>
        <begin position="203"/>
        <end position="324"/>
    </location>
</feature>
<evidence type="ECO:0000256" key="1">
    <source>
        <dbReference type="ARBA" id="ARBA00005298"/>
    </source>
</evidence>
<dbReference type="PANTHER" id="PTHR11188:SF176">
    <property type="entry name" value="ARRESTIN DOMAIN-CONTAINING PROTEIN 1"/>
    <property type="match status" value="1"/>
</dbReference>
<evidence type="ECO:0000313" key="3">
    <source>
        <dbReference type="EMBL" id="OXA38705.1"/>
    </source>
</evidence>
<protein>
    <submittedName>
        <fullName evidence="3">Arrestin domain-containing protein 1</fullName>
    </submittedName>
</protein>
<dbReference type="PANTHER" id="PTHR11188">
    <property type="entry name" value="ARRESTIN DOMAIN CONTAINING PROTEIN"/>
    <property type="match status" value="1"/>
</dbReference>
<dbReference type="InterPro" id="IPR011022">
    <property type="entry name" value="Arrestin_C-like"/>
</dbReference>
<sequence length="347" mass="38146">MSRIDLKICLQNQKFLPGCPIMGTVEVTNSGDKVIEVNALLPKGRHSFPFEFMLEEGCPSTFETKLGLGGHVQYGLKAFLKVPGKAKYTDSCGIRVRFRRCTFSFSLKLCPSVLIREIINGCESEVDAHKFSAAAAPVSGDFFIGVGSVARRRHLEVVYFYTSSLTRICEPCLLANLNLPQVVEGILDIRKFNQNGPLCVQQANKKVDVKVQLPKTGYLSGERIPVKVTITNLKGSSGNAEIAIVKRVELVSRKYGKSSKEDITLVNSKTWNWASGEWLDNLELPMCTPTNLCGAECIAVDYFVQVNVKGVDVFVPIVIGAIASAEENSWAGSPDGYQGVENYTYED</sequence>
<evidence type="ECO:0000259" key="2">
    <source>
        <dbReference type="SMART" id="SM01017"/>
    </source>
</evidence>
<name>A0A226CZH1_FOLCA</name>
<organism evidence="3 4">
    <name type="scientific">Folsomia candida</name>
    <name type="common">Springtail</name>
    <dbReference type="NCBI Taxonomy" id="158441"/>
    <lineage>
        <taxon>Eukaryota</taxon>
        <taxon>Metazoa</taxon>
        <taxon>Ecdysozoa</taxon>
        <taxon>Arthropoda</taxon>
        <taxon>Hexapoda</taxon>
        <taxon>Collembola</taxon>
        <taxon>Entomobryomorpha</taxon>
        <taxon>Isotomoidea</taxon>
        <taxon>Isotomidae</taxon>
        <taxon>Proisotominae</taxon>
        <taxon>Folsomia</taxon>
    </lineage>
</organism>
<dbReference type="InterPro" id="IPR050357">
    <property type="entry name" value="Arrestin_domain-protein"/>
</dbReference>
<comment type="caution">
    <text evidence="3">The sequence shown here is derived from an EMBL/GenBank/DDBJ whole genome shotgun (WGS) entry which is preliminary data.</text>
</comment>
<dbReference type="OrthoDB" id="2333384at2759"/>
<dbReference type="InterPro" id="IPR011021">
    <property type="entry name" value="Arrestin-like_N"/>
</dbReference>
<dbReference type="GO" id="GO:0015031">
    <property type="term" value="P:protein transport"/>
    <property type="evidence" value="ECO:0007669"/>
    <property type="project" value="TreeGrafter"/>
</dbReference>
<dbReference type="GO" id="GO:0005737">
    <property type="term" value="C:cytoplasm"/>
    <property type="evidence" value="ECO:0007669"/>
    <property type="project" value="TreeGrafter"/>
</dbReference>
<reference evidence="3 4" key="1">
    <citation type="submission" date="2015-12" db="EMBL/GenBank/DDBJ databases">
        <title>The genome of Folsomia candida.</title>
        <authorList>
            <person name="Faddeeva A."/>
            <person name="Derks M.F."/>
            <person name="Anvar Y."/>
            <person name="Smit S."/>
            <person name="Van Straalen N."/>
            <person name="Roelofs D."/>
        </authorList>
    </citation>
    <scope>NUCLEOTIDE SEQUENCE [LARGE SCALE GENOMIC DNA]</scope>
    <source>
        <strain evidence="3 4">VU population</strain>
        <tissue evidence="3">Whole body</tissue>
    </source>
</reference>
<accession>A0A226CZH1</accession>
<dbReference type="Pfam" id="PF00339">
    <property type="entry name" value="Arrestin_N"/>
    <property type="match status" value="1"/>
</dbReference>
<dbReference type="EMBL" id="LNIX01000044">
    <property type="protein sequence ID" value="OXA38705.1"/>
    <property type="molecule type" value="Genomic_DNA"/>
</dbReference>
<evidence type="ECO:0000313" key="4">
    <source>
        <dbReference type="Proteomes" id="UP000198287"/>
    </source>
</evidence>
<dbReference type="Proteomes" id="UP000198287">
    <property type="component" value="Unassembled WGS sequence"/>
</dbReference>
<dbReference type="Gene3D" id="2.60.40.640">
    <property type="match status" value="2"/>
</dbReference>
<comment type="similarity">
    <text evidence="1">Belongs to the arrestin family.</text>
</comment>
<gene>
    <name evidence="3" type="ORF">Fcan01_26595</name>
</gene>
<dbReference type="AlphaFoldDB" id="A0A226CZH1"/>